<name>A0A937X5Z1_9BACT</name>
<protein>
    <submittedName>
        <fullName evidence="1">Uncharacterized protein</fullName>
    </submittedName>
</protein>
<feature type="non-terminal residue" evidence="1">
    <location>
        <position position="444"/>
    </location>
</feature>
<gene>
    <name evidence="1" type="ORF">FJZ00_03625</name>
</gene>
<dbReference type="AlphaFoldDB" id="A0A937X5Z1"/>
<evidence type="ECO:0000313" key="1">
    <source>
        <dbReference type="EMBL" id="MBM3274216.1"/>
    </source>
</evidence>
<dbReference type="EMBL" id="VGJX01000154">
    <property type="protein sequence ID" value="MBM3274216.1"/>
    <property type="molecule type" value="Genomic_DNA"/>
</dbReference>
<sequence length="444" mass="50401">MSKATLLDLAQYKREVERLHGLIEDRRTAGAESGGVRLRDGRVPFREIEVGDELAALMNVEFSTHQEYGGRSVAGVNADLRHKSRLVSLVAFAELIKSDYAGDLWGLYKDWTGKIPDSRMYSNLEKAFADEALLKEGQDLTGEKRVWFTDALIAEAGLPRKMLPEVVELFALYWKYFYPMDVRELFKLVKGGAEDQKRVRILPEEHERLKSIVEKCKEFPTALSAAITDLSVLMEALSEREDLQPLDLVDRPDKFEELCGINPTRIIRGQVALRSLAQRVSLAITPEKFRRIVLSLASGTRVILPSGRSVDTEEAGDVPYFGRYRIGAATHLVMPNELLPPEDVGVYPDHHLSTLGNRVIYKAKDEFLPLEGDAESPIIPRELWIEGRSRGFVWFRNRPTDRAVRVGKQHLFPDEGLHWRPTLRLDQDTLVVELSGVRLYDPKL</sequence>
<accession>A0A937X5Z1</accession>
<reference evidence="1 2" key="1">
    <citation type="submission" date="2019-03" db="EMBL/GenBank/DDBJ databases">
        <title>Lake Tanganyika Metagenome-Assembled Genomes (MAGs).</title>
        <authorList>
            <person name="Tran P."/>
        </authorList>
    </citation>
    <scope>NUCLEOTIDE SEQUENCE [LARGE SCALE GENOMIC DNA]</scope>
    <source>
        <strain evidence="1">K_DeepCast_65m_m2_236</strain>
    </source>
</reference>
<comment type="caution">
    <text evidence="1">The sequence shown here is derived from an EMBL/GenBank/DDBJ whole genome shotgun (WGS) entry which is preliminary data.</text>
</comment>
<organism evidence="1 2">
    <name type="scientific">Candidatus Tanganyikabacteria bacterium</name>
    <dbReference type="NCBI Taxonomy" id="2961651"/>
    <lineage>
        <taxon>Bacteria</taxon>
        <taxon>Bacillati</taxon>
        <taxon>Candidatus Sericytochromatia</taxon>
        <taxon>Candidatus Tanganyikabacteria</taxon>
    </lineage>
</organism>
<evidence type="ECO:0000313" key="2">
    <source>
        <dbReference type="Proteomes" id="UP000703893"/>
    </source>
</evidence>
<dbReference type="Proteomes" id="UP000703893">
    <property type="component" value="Unassembled WGS sequence"/>
</dbReference>
<proteinExistence type="predicted"/>